<feature type="region of interest" description="Disordered" evidence="1">
    <location>
        <begin position="423"/>
        <end position="507"/>
    </location>
</feature>
<accession>E2AYD3</accession>
<dbReference type="AlphaFoldDB" id="E2AYD3"/>
<evidence type="ECO:0000256" key="1">
    <source>
        <dbReference type="SAM" id="MobiDB-lite"/>
    </source>
</evidence>
<protein>
    <submittedName>
        <fullName evidence="2">Uncharacterized protein</fullName>
    </submittedName>
</protein>
<feature type="compositionally biased region" description="Basic residues" evidence="1">
    <location>
        <begin position="214"/>
        <end position="223"/>
    </location>
</feature>
<feature type="compositionally biased region" description="Basic and acidic residues" evidence="1">
    <location>
        <begin position="54"/>
        <end position="91"/>
    </location>
</feature>
<organism evidence="3">
    <name type="scientific">Camponotus floridanus</name>
    <name type="common">Florida carpenter ant</name>
    <dbReference type="NCBI Taxonomy" id="104421"/>
    <lineage>
        <taxon>Eukaryota</taxon>
        <taxon>Metazoa</taxon>
        <taxon>Ecdysozoa</taxon>
        <taxon>Arthropoda</taxon>
        <taxon>Hexapoda</taxon>
        <taxon>Insecta</taxon>
        <taxon>Pterygota</taxon>
        <taxon>Neoptera</taxon>
        <taxon>Endopterygota</taxon>
        <taxon>Hymenoptera</taxon>
        <taxon>Apocrita</taxon>
        <taxon>Aculeata</taxon>
        <taxon>Formicoidea</taxon>
        <taxon>Formicidae</taxon>
        <taxon>Formicinae</taxon>
        <taxon>Camponotus</taxon>
    </lineage>
</organism>
<feature type="region of interest" description="Disordered" evidence="1">
    <location>
        <begin position="193"/>
        <end position="226"/>
    </location>
</feature>
<dbReference type="EMBL" id="GL443877">
    <property type="protein sequence ID" value="EFN61556.1"/>
    <property type="molecule type" value="Genomic_DNA"/>
</dbReference>
<dbReference type="Proteomes" id="UP000000311">
    <property type="component" value="Unassembled WGS sequence"/>
</dbReference>
<evidence type="ECO:0000313" key="3">
    <source>
        <dbReference type="Proteomes" id="UP000000311"/>
    </source>
</evidence>
<feature type="compositionally biased region" description="Basic and acidic residues" evidence="1">
    <location>
        <begin position="580"/>
        <end position="607"/>
    </location>
</feature>
<dbReference type="OrthoDB" id="7615112at2759"/>
<reference evidence="2 3" key="1">
    <citation type="journal article" date="2010" name="Science">
        <title>Genomic comparison of the ants Camponotus floridanus and Harpegnathos saltator.</title>
        <authorList>
            <person name="Bonasio R."/>
            <person name="Zhang G."/>
            <person name="Ye C."/>
            <person name="Mutti N.S."/>
            <person name="Fang X."/>
            <person name="Qin N."/>
            <person name="Donahue G."/>
            <person name="Yang P."/>
            <person name="Li Q."/>
            <person name="Li C."/>
            <person name="Zhang P."/>
            <person name="Huang Z."/>
            <person name="Berger S.L."/>
            <person name="Reinberg D."/>
            <person name="Wang J."/>
            <person name="Liebig J."/>
        </authorList>
    </citation>
    <scope>NUCLEOTIDE SEQUENCE [LARGE SCALE GENOMIC DNA]</scope>
    <source>
        <strain evidence="3">C129</strain>
    </source>
</reference>
<feature type="region of interest" description="Disordered" evidence="1">
    <location>
        <begin position="366"/>
        <end position="399"/>
    </location>
</feature>
<feature type="region of interest" description="Disordered" evidence="1">
    <location>
        <begin position="1"/>
        <end position="174"/>
    </location>
</feature>
<sequence length="607" mass="69781">MDSTTKKETNVPSQGDRIPQRTAENPGIVPARAPSSSDVGLERMSSADSLDQWKSAEKEKDNDSGNEKGQDYGIRKDEEGIMEKDMEKESQETNVGSQDTVILDINDQVRPPPATPVLDDRMDIMECRKRGREKSPEEVDEDEGIRSSQRLRKAKVRVIGDSSDEAQQQQEQMRSMCHIDISDDNDEVEFVTESGGKEDIGDEDEGVVKEGKRGRGRPRKNRRTVMGVEEIGVREYSGSEDEEGFNQLSTSEMGATAVVYVERVDAIRKTCGNIKGNLSGEMKKKLQDTREIIKGLVRRCDKRKDERGEEEEIRKLRKKNKELIEKLKEKDMDTMKRLEEIGKLHETVQELKSEIGRMQNMRKDMERMQDRIKELEQNSPKRRKPPRGSDADVESDATICSEIMKSNTDWYLPTDDTRCLNPQPGCSWMPDPSPKKKKIHPSPGAKNLEKKRELVEKIKNNRERIKKEGTLGMISKEEEESERAWPMLPPPSTATPLPQRKQRDRTLERNRETIQIQGQEANLKPGFKLVENRIIKPGFKITKDKGTQSESNQERMSLENIDKENEWKENKSKKQKRRERREAVIKETQMKGKESRAEDKMEVVTNE</sequence>
<feature type="region of interest" description="Disordered" evidence="1">
    <location>
        <begin position="539"/>
        <end position="607"/>
    </location>
</feature>
<gene>
    <name evidence="2" type="ORF">EAG_13532</name>
</gene>
<feature type="compositionally biased region" description="Basic and acidic residues" evidence="1">
    <location>
        <begin position="118"/>
        <end position="137"/>
    </location>
</feature>
<dbReference type="InParanoid" id="E2AYD3"/>
<feature type="compositionally biased region" description="Basic and acidic residues" evidence="1">
    <location>
        <begin position="366"/>
        <end position="376"/>
    </location>
</feature>
<feature type="compositionally biased region" description="Basic and acidic residues" evidence="1">
    <location>
        <begin position="447"/>
        <end position="469"/>
    </location>
</feature>
<evidence type="ECO:0000313" key="2">
    <source>
        <dbReference type="EMBL" id="EFN61556.1"/>
    </source>
</evidence>
<feature type="compositionally biased region" description="Basic and acidic residues" evidence="1">
    <location>
        <begin position="541"/>
        <end position="572"/>
    </location>
</feature>
<keyword evidence="3" id="KW-1185">Reference proteome</keyword>
<name>E2AYD3_CAMFO</name>
<proteinExistence type="predicted"/>